<feature type="domain" description="GOLD" evidence="2">
    <location>
        <begin position="53"/>
        <end position="220"/>
    </location>
</feature>
<keyword evidence="1" id="KW-1133">Transmembrane helix</keyword>
<evidence type="ECO:0000256" key="1">
    <source>
        <dbReference type="SAM" id="Phobius"/>
    </source>
</evidence>
<dbReference type="OrthoDB" id="10255564at2759"/>
<protein>
    <submittedName>
        <fullName evidence="3">ERP2 family protein</fullName>
    </submittedName>
</protein>
<dbReference type="VEuPathDB" id="GiardiaDB:GL50803_009079"/>
<name>V6TZN0_GIAIN</name>
<dbReference type="VEuPathDB" id="GiardiaDB:GL50581_148"/>
<proteinExistence type="predicted"/>
<reference evidence="3 4" key="2">
    <citation type="journal article" date="2013" name="Genome Biol. Evol.">
        <title>Genome sequencing of Giardia lamblia genotypes A2 and B isolates (DH and GS) and comparative analysis with the genomes of genotypes A1 and E (WB and Pig).</title>
        <authorList>
            <person name="Adam R.D."/>
            <person name="Dahlstrom E.W."/>
            <person name="Martens C.A."/>
            <person name="Bruno D.P."/>
            <person name="Barbian K.D."/>
            <person name="Ricklefs S.M."/>
            <person name="Hernandez M.M."/>
            <person name="Narla N.P."/>
            <person name="Patel R.B."/>
            <person name="Porcella S.F."/>
            <person name="Nash T.E."/>
        </authorList>
    </citation>
    <scope>NUCLEOTIDE SEQUENCE [LARGE SCALE GENOMIC DNA]</scope>
    <source>
        <strain evidence="3 4">GS</strain>
    </source>
</reference>
<sequence>VYFSLNQQAFCRHYPCKLFTSRNKFLGAVDLPLLNRAISKTMLIWPLLSLCLSLMVQINSGETRCFRDQVKKDDRLSINVHVSGNNRLSFLFKAPNQGILKQDALVKSWSHALSKTEAGYYELCVSSPSNSKPANMTLFWLSQPSEPVDAPSSILGIFNQTSGVVKHLVANQRFTQTAENSHKQLVSSLSSSLSFWMVAKIVVVIACIAYQMIETKKYFSKRKTAV</sequence>
<dbReference type="InterPro" id="IPR009038">
    <property type="entry name" value="GOLD_dom"/>
</dbReference>
<reference evidence="4" key="1">
    <citation type="submission" date="2012-02" db="EMBL/GenBank/DDBJ databases">
        <title>Genome sequencing of Giardia lamblia Genotypes A2 and B isolates (DH and GS) and comparative analysis with the genomes of Genotypes A1 and E (WB and Pig).</title>
        <authorList>
            <person name="Adam R."/>
            <person name="Dahlstrom E."/>
            <person name="Martens C."/>
            <person name="Bruno D."/>
            <person name="Barbian K."/>
            <person name="Porcella S.F."/>
            <person name="Nash T."/>
        </authorList>
    </citation>
    <scope>NUCLEOTIDE SEQUENCE</scope>
    <source>
        <strain evidence="4">GS</strain>
    </source>
</reference>
<evidence type="ECO:0000313" key="4">
    <source>
        <dbReference type="Proteomes" id="UP000018040"/>
    </source>
</evidence>
<organism evidence="3 4">
    <name type="scientific">Giardia intestinalis</name>
    <name type="common">Giardia lamblia</name>
    <dbReference type="NCBI Taxonomy" id="5741"/>
    <lineage>
        <taxon>Eukaryota</taxon>
        <taxon>Metamonada</taxon>
        <taxon>Diplomonadida</taxon>
        <taxon>Hexamitidae</taxon>
        <taxon>Giardiinae</taxon>
        <taxon>Giardia</taxon>
    </lineage>
</organism>
<dbReference type="EMBL" id="AHHH01000030">
    <property type="protein sequence ID" value="ESU44069.1"/>
    <property type="molecule type" value="Genomic_DNA"/>
</dbReference>
<accession>V6TZN0</accession>
<dbReference type="VEuPathDB" id="GiardiaDB:DHA2_9079"/>
<dbReference type="Pfam" id="PF01105">
    <property type="entry name" value="EMP24_GP25L"/>
    <property type="match status" value="1"/>
</dbReference>
<keyword evidence="1" id="KW-0812">Transmembrane</keyword>
<dbReference type="SMART" id="SM01190">
    <property type="entry name" value="EMP24_GP25L"/>
    <property type="match status" value="1"/>
</dbReference>
<gene>
    <name evidence="3" type="ORF">GSB_9079</name>
</gene>
<evidence type="ECO:0000313" key="3">
    <source>
        <dbReference type="EMBL" id="ESU44069.1"/>
    </source>
</evidence>
<dbReference type="Proteomes" id="UP000018040">
    <property type="component" value="Unassembled WGS sequence"/>
</dbReference>
<comment type="caution">
    <text evidence="3">The sequence shown here is derived from an EMBL/GenBank/DDBJ whole genome shotgun (WGS) entry which is preliminary data.</text>
</comment>
<feature type="transmembrane region" description="Helical" evidence="1">
    <location>
        <begin position="193"/>
        <end position="213"/>
    </location>
</feature>
<keyword evidence="1" id="KW-0472">Membrane</keyword>
<evidence type="ECO:0000259" key="2">
    <source>
        <dbReference type="SMART" id="SM01190"/>
    </source>
</evidence>
<feature type="non-terminal residue" evidence="3">
    <location>
        <position position="1"/>
    </location>
</feature>
<dbReference type="VEuPathDB" id="GiardiaDB:QR46_0670"/>
<dbReference type="AlphaFoldDB" id="V6TZN0"/>